<dbReference type="PANTHER" id="PTHR11236:SF50">
    <property type="entry name" value="AMINODEOXYCHORISMATE SYNTHASE COMPONENT 1"/>
    <property type="match status" value="1"/>
</dbReference>
<dbReference type="Pfam" id="PF00425">
    <property type="entry name" value="Chorismate_bind"/>
    <property type="match status" value="1"/>
</dbReference>
<dbReference type="GO" id="GO:0046820">
    <property type="term" value="F:4-amino-4-deoxychorismate synthase activity"/>
    <property type="evidence" value="ECO:0007669"/>
    <property type="project" value="TreeGrafter"/>
</dbReference>
<dbReference type="InterPro" id="IPR015890">
    <property type="entry name" value="Chorismate_C"/>
</dbReference>
<dbReference type="GO" id="GO:0000162">
    <property type="term" value="P:L-tryptophan biosynthetic process"/>
    <property type="evidence" value="ECO:0007669"/>
    <property type="project" value="TreeGrafter"/>
</dbReference>
<dbReference type="PRINTS" id="PR00095">
    <property type="entry name" value="ANTSNTHASEI"/>
</dbReference>
<evidence type="ECO:0000259" key="2">
    <source>
        <dbReference type="Pfam" id="PF04715"/>
    </source>
</evidence>
<dbReference type="InterPro" id="IPR006805">
    <property type="entry name" value="Anth_synth_I_N"/>
</dbReference>
<dbReference type="Gene3D" id="3.60.120.10">
    <property type="entry name" value="Anthranilate synthase"/>
    <property type="match status" value="1"/>
</dbReference>
<feature type="domain" description="Chorismate-utilising enzyme C-terminal" evidence="1">
    <location>
        <begin position="170"/>
        <end position="425"/>
    </location>
</feature>
<dbReference type="PANTHER" id="PTHR11236">
    <property type="entry name" value="AMINOBENZOATE/ANTHRANILATE SYNTHASE"/>
    <property type="match status" value="1"/>
</dbReference>
<proteinExistence type="predicted"/>
<gene>
    <name evidence="3" type="ORF">FHG85_05375</name>
</gene>
<accession>A0A7D4AWW2</accession>
<dbReference type="SUPFAM" id="SSF56322">
    <property type="entry name" value="ADC synthase"/>
    <property type="match status" value="1"/>
</dbReference>
<feature type="domain" description="Anthranilate synthase component I N-terminal" evidence="2">
    <location>
        <begin position="82"/>
        <end position="119"/>
    </location>
</feature>
<dbReference type="Pfam" id="PF04715">
    <property type="entry name" value="Anth_synt_I_N"/>
    <property type="match status" value="1"/>
</dbReference>
<dbReference type="RefSeq" id="WP_173073743.1">
    <property type="nucleotide sequence ID" value="NZ_CP041345.1"/>
</dbReference>
<keyword evidence="4" id="KW-1185">Reference proteome</keyword>
<name>A0A7D4AWW2_9BACT</name>
<dbReference type="KEGG" id="ttz:FHG85_05375"/>
<organism evidence="3 4">
    <name type="scientific">Tenuifilum thalassicum</name>
    <dbReference type="NCBI Taxonomy" id="2590900"/>
    <lineage>
        <taxon>Bacteria</taxon>
        <taxon>Pseudomonadati</taxon>
        <taxon>Bacteroidota</taxon>
        <taxon>Bacteroidia</taxon>
        <taxon>Bacteroidales</taxon>
        <taxon>Tenuifilaceae</taxon>
        <taxon>Tenuifilum</taxon>
    </lineage>
</organism>
<dbReference type="InterPro" id="IPR019999">
    <property type="entry name" value="Anth_synth_I-like"/>
</dbReference>
<dbReference type="InterPro" id="IPR005801">
    <property type="entry name" value="ADC_synthase"/>
</dbReference>
<reference evidence="3 4" key="1">
    <citation type="submission" date="2019-07" db="EMBL/GenBank/DDBJ databases">
        <title>Thalassofilum flectens gen. nov., sp. nov., a novel moderate thermophilic anaerobe from a shallow sea hot spring in Kunashir Island (Russia), representing a new family in the order Bacteroidales, and proposal of Thalassofilacea fam. nov.</title>
        <authorList>
            <person name="Kochetkova T.V."/>
            <person name="Podosokorskaya O.A."/>
            <person name="Novikov A."/>
            <person name="Elcheninov A.G."/>
            <person name="Toshchakov S.V."/>
            <person name="Kublanov I.V."/>
        </authorList>
    </citation>
    <scope>NUCLEOTIDE SEQUENCE [LARGE SCALE GENOMIC DNA]</scope>
    <source>
        <strain evidence="3 4">38-H</strain>
    </source>
</reference>
<dbReference type="EMBL" id="CP041345">
    <property type="protein sequence ID" value="QKG79714.1"/>
    <property type="molecule type" value="Genomic_DNA"/>
</dbReference>
<dbReference type="AlphaFoldDB" id="A0A7D4AWW2"/>
<evidence type="ECO:0000313" key="4">
    <source>
        <dbReference type="Proteomes" id="UP000500961"/>
    </source>
</evidence>
<sequence>MRESYFYRIKNLDRFVQNLAHEVENAGIGVLLRGKDNFPIPETTFKSRFDIAAAIGARSTCNPSSDHFDSLDTFLESNNDWAFGYFGYDLKNQVENLDSSNPDSIGFPDLYFFVPKILVLVVNRDAEFKYYKSDISPNEIDDLIKRLEADHNVNVQEELAITFHSHFSYSDYIKTVNEVKNHIALGDIYEMNLCQEFFSDDVRLSPWATFNKLYEKSPTPFGAFVRLSDKYLMCASPERYLRKDDSLLFSQPIKGTAPRMATQEEDNQCIERLKSDPKEQAENVMIVDLVRNDLSRIAKRGSVRVNELCGIYSFRQVHQMISTISCELQTGLRPSDPFKVSFPMGSMTGAPKVRAMELIEHFERSKRGLYSGAVGYFMPNGDFDFNVVIRSLLYNCTNRYLSFTVGGAITFKSKPDAEYRECLVKARAILETLNAKLDVKE</sequence>
<evidence type="ECO:0000313" key="3">
    <source>
        <dbReference type="EMBL" id="QKG79714.1"/>
    </source>
</evidence>
<protein>
    <submittedName>
        <fullName evidence="3">Anthranilate synthase component I family protein</fullName>
    </submittedName>
</protein>
<evidence type="ECO:0000259" key="1">
    <source>
        <dbReference type="Pfam" id="PF00425"/>
    </source>
</evidence>
<dbReference type="Proteomes" id="UP000500961">
    <property type="component" value="Chromosome"/>
</dbReference>